<dbReference type="InterPro" id="IPR006162">
    <property type="entry name" value="Ppantetheine_attach_site"/>
</dbReference>
<reference evidence="8 9" key="1">
    <citation type="submission" date="2016-10" db="EMBL/GenBank/DDBJ databases">
        <authorList>
            <person name="de Groot N.N."/>
        </authorList>
    </citation>
    <scope>NUCLEOTIDE SEQUENCE [LARGE SCALE GENOMIC DNA]</scope>
    <source>
        <strain evidence="8 9">DSM 5522</strain>
    </source>
</reference>
<dbReference type="Gene3D" id="3.30.559.10">
    <property type="entry name" value="Chloramphenicol acetyltransferase-like domain"/>
    <property type="match status" value="1"/>
</dbReference>
<dbReference type="GO" id="GO:0005737">
    <property type="term" value="C:cytoplasm"/>
    <property type="evidence" value="ECO:0007669"/>
    <property type="project" value="TreeGrafter"/>
</dbReference>
<dbReference type="InterPro" id="IPR009081">
    <property type="entry name" value="PP-bd_ACP"/>
</dbReference>
<dbReference type="Gene3D" id="1.10.1200.10">
    <property type="entry name" value="ACP-like"/>
    <property type="match status" value="1"/>
</dbReference>
<dbReference type="Gene3D" id="3.40.50.1820">
    <property type="entry name" value="alpha/beta hydrolase"/>
    <property type="match status" value="1"/>
</dbReference>
<dbReference type="Gene3D" id="3.40.50.150">
    <property type="entry name" value="Vaccinia Virus protein VP39"/>
    <property type="match status" value="1"/>
</dbReference>
<dbReference type="Pfam" id="PF00501">
    <property type="entry name" value="AMP-binding"/>
    <property type="match status" value="1"/>
</dbReference>
<dbReference type="PROSITE" id="PS00455">
    <property type="entry name" value="AMP_BINDING"/>
    <property type="match status" value="1"/>
</dbReference>
<sequence>MSAKQILSQMHQRGIVFWYDGENLNYKAPENTFTNDDMSIVKENKEKIIEFLKNTNDVNIEPDEINRYEKFDLTPIQNSYVRGRDSNYELSGIGCHGYIEVTYEEEIDGERFEEAWNEVINRHDMLRGVISAKGCQKVLENVERVKIPVFDLRKKNETDIKNKIQEIRDELSDKQYDLGSWPLFDLRISIFEGKSIIHFSLDMLVCDFISSNIILNDLEAIYHGRINELSQPKTLFRDYIQYKKKEEEYNFLKKEEDEKYWDNKLVNMGEAPELPILKGSDYGEEKEFEQFKTFISKEKWEKTEKLMASNKVTPSMVIFSAYAHVLAYWSKTERFCINLTLLNRPKISEDISEIVGDFTEVNVSDVNIKKDKSFLENTMQMQSNLWEDLSHNSFSGIEVLRKMKNDRKKNVIIPVVFTSTVGIKEKNSILKNQKITYKISQTPQVWIDCQAEESMDGVTVNWDVRKGVFNYEVIKEMFESFKELLEKLSSKPEDIINEKNIDLLPKDTKTVRQEVNNTKKDIEEKMLFQGLLDNVRDYPMHTALITSKGDYTYEGFAKYVSAVKEKLLDSGVKAGDVVAILLDKDIWQIASVYGVLLADCVYLPIDYNMPAKRRNSIVKESGAKFVITDKFVEDFGDASTKTIYVKDIEVKDEIDLTPLSKDVNKLAYIIYTSGTTGVPKGVMISHKAAMNTITDMNERYNIGREDIFLGISNLAFDLSVYDVFGSMSAGGSLCLPDSSKYKDAKHLYENLVKNHITVWNSTPAQGKMLMDYMESEQKTATKYLRKMFLSGDWIPVNLPERVKSCFENAQVISLGGATEASIWSIHYDIPKNYVKRNSIPYGTPLSNQRFYILNKNLKPCPNEVEGDIYIAGDGLSMGYYKDEKLTNEKYIIYPETGERIYMTGDVGKYHKDGVIEFIGRSDRQVKIRGHRIELAEIESVLAKQSGVSGAVAEIIGSKPEEYKIQGIVIPAKKKNKKPFKVNKEEISALENSVIQNTQKIDKELFNNWNNAMDQLVKTDVMLLFQSQDIFTNDKEYEFESIVEKLKVPKKLHKLLYRWLIMLEKEGMISIKGEKFKREKNVLKEDSLKIWTAMYDMAKRLENGENILNYMKVSHENLLGLIKGLEDPLAYLFPKGNTDVALSIYHDNIINQALNKIARDEIAFLSSKKRGNKTVKILEIGAGVGGTTVDVIPALDGMDVEYYFTDISEFFFNKAKEMFKDRSWIKYQIFDINKNYISQLMEPFSFDIILCANVLHNSTDAKKVIGNLKNLLRDDGSIIIIEETRESYNLLTTMEFKNGLTGFEDGREENYQTFIYIKQWEEILSSQDANVVFEFPKEGDGFESSDQTIFVTHFKKEYEDIDTEIISKHLKNSLPEYMVPSNISVMTKLPVTRNGKVDRKEIKEIYENQNKLRAVEKEDREEKTDLEKRMAKIWCEELKLVSISKTDNFYLVGGDSLLIAQVIAKMKERLPEAAKWEWDDLMQEMMSSPTIMELSKKLSEKKVIDNNPESNPSFVSYKRSLKPNENSHALVLMHAGLGTLSSYKAMLPYMVKISPEDESIFGFSYGDEAEYLSIPVEDTFKVLAEKYGKLLLEMGYEDYHILGHCVGGSLALETGRYLRNQGAKVKEVTIISTHLLNGSLEASAKDMDTKVFSKMLSTSMANELLMERTFARLIDADIYKAGYTIKDDRLQDYIEYVGEHNNGQVTVAAICKDWDDFKDCSAEFKRLANMSKSERLNALYQTINAPNGEIMEHQLKMLNTLFNIFVQNFTCVATYKPEIYYGKMRVFECENSRELLFPELVAEDYATWSPYGGGEFEFDTIKGAHLTCVRHPFIEENIGQILNISKEEALKLVKND</sequence>
<dbReference type="RefSeq" id="WP_092871372.1">
    <property type="nucleotide sequence ID" value="NZ_FOJY01000006.1"/>
</dbReference>
<dbReference type="InterPro" id="IPR057737">
    <property type="entry name" value="Condensation_MtbB-like"/>
</dbReference>
<keyword evidence="4" id="KW-0597">Phosphoprotein</keyword>
<dbReference type="InterPro" id="IPR029063">
    <property type="entry name" value="SAM-dependent_MTases_sf"/>
</dbReference>
<dbReference type="PROSITE" id="PS50075">
    <property type="entry name" value="CARRIER"/>
    <property type="match status" value="1"/>
</dbReference>
<evidence type="ECO:0000256" key="4">
    <source>
        <dbReference type="ARBA" id="ARBA00022553"/>
    </source>
</evidence>
<dbReference type="InterPro" id="IPR029058">
    <property type="entry name" value="AB_hydrolase_fold"/>
</dbReference>
<dbReference type="CDD" id="cd19535">
    <property type="entry name" value="Cyc_NRPS"/>
    <property type="match status" value="1"/>
</dbReference>
<keyword evidence="5" id="KW-0436">Ligase</keyword>
<dbReference type="CDD" id="cd02440">
    <property type="entry name" value="AdoMet_MTases"/>
    <property type="match status" value="1"/>
</dbReference>
<dbReference type="GO" id="GO:0043041">
    <property type="term" value="P:amino acid activation for nonribosomal peptide biosynthetic process"/>
    <property type="evidence" value="ECO:0007669"/>
    <property type="project" value="TreeGrafter"/>
</dbReference>
<dbReference type="Pfam" id="PF00550">
    <property type="entry name" value="PP-binding"/>
    <property type="match status" value="1"/>
</dbReference>
<feature type="domain" description="Carrier" evidence="7">
    <location>
        <begin position="1420"/>
        <end position="1501"/>
    </location>
</feature>
<dbReference type="InterPro" id="IPR020845">
    <property type="entry name" value="AMP-binding_CS"/>
</dbReference>
<dbReference type="InterPro" id="IPR036736">
    <property type="entry name" value="ACP-like_sf"/>
</dbReference>
<dbReference type="NCBIfam" id="TIGR01733">
    <property type="entry name" value="AA-adenyl-dom"/>
    <property type="match status" value="1"/>
</dbReference>
<dbReference type="Proteomes" id="UP000198838">
    <property type="component" value="Unassembled WGS sequence"/>
</dbReference>
<dbReference type="SUPFAM" id="SSF53474">
    <property type="entry name" value="alpha/beta-Hydrolases"/>
    <property type="match status" value="1"/>
</dbReference>
<accession>A0A1I0XA02</accession>
<dbReference type="Pfam" id="PF18563">
    <property type="entry name" value="TubC_N"/>
    <property type="match status" value="1"/>
</dbReference>
<dbReference type="PANTHER" id="PTHR45527">
    <property type="entry name" value="NONRIBOSOMAL PEPTIDE SYNTHETASE"/>
    <property type="match status" value="1"/>
</dbReference>
<comment type="cofactor">
    <cofactor evidence="1">
        <name>pantetheine 4'-phosphate</name>
        <dbReference type="ChEBI" id="CHEBI:47942"/>
    </cofactor>
</comment>
<dbReference type="Gene3D" id="3.30.300.30">
    <property type="match status" value="1"/>
</dbReference>
<keyword evidence="3" id="KW-0596">Phosphopantetheine</keyword>
<dbReference type="Gene3D" id="3.40.50.12780">
    <property type="entry name" value="N-terminal domain of ligase-like"/>
    <property type="match status" value="1"/>
</dbReference>
<dbReference type="GO" id="GO:0017000">
    <property type="term" value="P:antibiotic biosynthetic process"/>
    <property type="evidence" value="ECO:0007669"/>
    <property type="project" value="UniProtKB-KW"/>
</dbReference>
<dbReference type="InterPro" id="IPR010071">
    <property type="entry name" value="AA_adenyl_dom"/>
</dbReference>
<evidence type="ECO:0000256" key="1">
    <source>
        <dbReference type="ARBA" id="ARBA00001957"/>
    </source>
</evidence>
<dbReference type="InterPro" id="IPR000873">
    <property type="entry name" value="AMP-dep_synth/lig_dom"/>
</dbReference>
<gene>
    <name evidence="8" type="ORF">SAMN05216249_10621</name>
</gene>
<dbReference type="PROSITE" id="PS00012">
    <property type="entry name" value="PHOSPHOPANTETHEINE"/>
    <property type="match status" value="1"/>
</dbReference>
<evidence type="ECO:0000256" key="6">
    <source>
        <dbReference type="ARBA" id="ARBA00023194"/>
    </source>
</evidence>
<dbReference type="InterPro" id="IPR045851">
    <property type="entry name" value="AMP-bd_C_sf"/>
</dbReference>
<dbReference type="Gene3D" id="1.10.10.1830">
    <property type="entry name" value="Non-ribosomal peptide synthase, adenylation domain"/>
    <property type="match status" value="1"/>
</dbReference>
<dbReference type="InterPro" id="IPR001242">
    <property type="entry name" value="Condensation_dom"/>
</dbReference>
<keyword evidence="6" id="KW-0045">Antibiotic biosynthesis</keyword>
<organism evidence="8 9">
    <name type="scientific">Acetitomaculum ruminis DSM 5522</name>
    <dbReference type="NCBI Taxonomy" id="1120918"/>
    <lineage>
        <taxon>Bacteria</taxon>
        <taxon>Bacillati</taxon>
        <taxon>Bacillota</taxon>
        <taxon>Clostridia</taxon>
        <taxon>Lachnospirales</taxon>
        <taxon>Lachnospiraceae</taxon>
        <taxon>Acetitomaculum</taxon>
    </lineage>
</organism>
<evidence type="ECO:0000256" key="2">
    <source>
        <dbReference type="ARBA" id="ARBA00004924"/>
    </source>
</evidence>
<proteinExistence type="predicted"/>
<dbReference type="InterPro" id="IPR041464">
    <property type="entry name" value="TubC_N"/>
</dbReference>
<comment type="pathway">
    <text evidence="2">Siderophore biosynthesis.</text>
</comment>
<dbReference type="InterPro" id="IPR001031">
    <property type="entry name" value="Thioesterase"/>
</dbReference>
<dbReference type="SUPFAM" id="SSF53335">
    <property type="entry name" value="S-adenosyl-L-methionine-dependent methyltransferases"/>
    <property type="match status" value="1"/>
</dbReference>
<evidence type="ECO:0000256" key="3">
    <source>
        <dbReference type="ARBA" id="ARBA00022450"/>
    </source>
</evidence>
<dbReference type="GO" id="GO:0031177">
    <property type="term" value="F:phosphopantetheine binding"/>
    <property type="evidence" value="ECO:0007669"/>
    <property type="project" value="TreeGrafter"/>
</dbReference>
<dbReference type="GO" id="GO:0009403">
    <property type="term" value="P:toxin biosynthetic process"/>
    <property type="evidence" value="ECO:0007669"/>
    <property type="project" value="UniProtKB-ARBA"/>
</dbReference>
<name>A0A1I0XA02_9FIRM</name>
<dbReference type="EMBL" id="FOJY01000006">
    <property type="protein sequence ID" value="SFA97266.1"/>
    <property type="molecule type" value="Genomic_DNA"/>
</dbReference>
<evidence type="ECO:0000259" key="7">
    <source>
        <dbReference type="PROSITE" id="PS50075"/>
    </source>
</evidence>
<dbReference type="Pfam" id="PF00975">
    <property type="entry name" value="Thioesterase"/>
    <property type="match status" value="1"/>
</dbReference>
<dbReference type="GO" id="GO:0008610">
    <property type="term" value="P:lipid biosynthetic process"/>
    <property type="evidence" value="ECO:0007669"/>
    <property type="project" value="UniProtKB-ARBA"/>
</dbReference>
<dbReference type="SUPFAM" id="SSF52777">
    <property type="entry name" value="CoA-dependent acyltransferases"/>
    <property type="match status" value="2"/>
</dbReference>
<dbReference type="STRING" id="1120918.SAMN05216249_10621"/>
<dbReference type="PANTHER" id="PTHR45527:SF10">
    <property type="entry name" value="PYOCHELIN SYNTHASE PCHF"/>
    <property type="match status" value="1"/>
</dbReference>
<dbReference type="GO" id="GO:0016874">
    <property type="term" value="F:ligase activity"/>
    <property type="evidence" value="ECO:0007669"/>
    <property type="project" value="UniProtKB-KW"/>
</dbReference>
<dbReference type="Gene3D" id="3.30.70.3510">
    <property type="match status" value="1"/>
</dbReference>
<dbReference type="InterPro" id="IPR023213">
    <property type="entry name" value="CAT-like_dom_sf"/>
</dbReference>
<dbReference type="SUPFAM" id="SSF56801">
    <property type="entry name" value="Acetyl-CoA synthetase-like"/>
    <property type="match status" value="1"/>
</dbReference>
<dbReference type="Gene3D" id="3.30.559.30">
    <property type="entry name" value="Nonribosomal peptide synthetase, condensation domain"/>
    <property type="match status" value="1"/>
</dbReference>
<dbReference type="InterPro" id="IPR044894">
    <property type="entry name" value="TubC_N_sf"/>
</dbReference>
<evidence type="ECO:0000313" key="8">
    <source>
        <dbReference type="EMBL" id="SFA97266.1"/>
    </source>
</evidence>
<dbReference type="InterPro" id="IPR013217">
    <property type="entry name" value="Methyltransf_12"/>
</dbReference>
<dbReference type="InterPro" id="IPR042099">
    <property type="entry name" value="ANL_N_sf"/>
</dbReference>
<evidence type="ECO:0000313" key="9">
    <source>
        <dbReference type="Proteomes" id="UP000198838"/>
    </source>
</evidence>
<dbReference type="Pfam" id="PF08242">
    <property type="entry name" value="Methyltransf_12"/>
    <property type="match status" value="1"/>
</dbReference>
<dbReference type="FunFam" id="3.30.559.10:FF:000023">
    <property type="entry name" value="Non-ribosomal peptide synthetase"/>
    <property type="match status" value="1"/>
</dbReference>
<keyword evidence="9" id="KW-1185">Reference proteome</keyword>
<evidence type="ECO:0000256" key="5">
    <source>
        <dbReference type="ARBA" id="ARBA00022598"/>
    </source>
</evidence>
<dbReference type="Pfam" id="PF00668">
    <property type="entry name" value="Condensation"/>
    <property type="match status" value="1"/>
</dbReference>
<dbReference type="OrthoDB" id="9778383at2"/>
<protein>
    <submittedName>
        <fullName evidence="8">Pyochelin synthetase</fullName>
    </submittedName>
</protein>